<comment type="caution">
    <text evidence="1">The sequence shown here is derived from an EMBL/GenBank/DDBJ whole genome shotgun (WGS) entry which is preliminary data.</text>
</comment>
<dbReference type="STRING" id="1798515.A3B35_03095"/>
<organism evidence="1 2">
    <name type="scientific">Candidatus Kaiserbacteria bacterium RIFCSPLOWO2_01_FULL_54_24</name>
    <dbReference type="NCBI Taxonomy" id="1798515"/>
    <lineage>
        <taxon>Bacteria</taxon>
        <taxon>Candidatus Kaiseribacteriota</taxon>
    </lineage>
</organism>
<dbReference type="EMBL" id="MFMC01000041">
    <property type="protein sequence ID" value="OGG76771.1"/>
    <property type="molecule type" value="Genomic_DNA"/>
</dbReference>
<gene>
    <name evidence="1" type="ORF">A3B35_03095</name>
</gene>
<protein>
    <submittedName>
        <fullName evidence="1">Uncharacterized protein</fullName>
    </submittedName>
</protein>
<name>A0A1F6ET07_9BACT</name>
<accession>A0A1F6ET07</accession>
<evidence type="ECO:0000313" key="2">
    <source>
        <dbReference type="Proteomes" id="UP000177215"/>
    </source>
</evidence>
<dbReference type="Proteomes" id="UP000177215">
    <property type="component" value="Unassembled WGS sequence"/>
</dbReference>
<evidence type="ECO:0000313" key="1">
    <source>
        <dbReference type="EMBL" id="OGG76771.1"/>
    </source>
</evidence>
<proteinExistence type="predicted"/>
<sequence>MNDISKTKDIFYSGSFAFNGDLEPINEIAFLLDEGYVSLASLDIASKMEFLQIAQDVASDAHAHDTAAGGGHTHIALKRLAEKYLRQVKGKTALFEQSFCGYFPDVLSEDRTIAIECGHTQNPSKMLDYFSKGNVSEFVQIPYPSDEDILVTGFVFTAGDMLIEFLEFLANEKRSKVREMLTRRSRPGSSL</sequence>
<dbReference type="AlphaFoldDB" id="A0A1F6ET07"/>
<reference evidence="1 2" key="1">
    <citation type="journal article" date="2016" name="Nat. Commun.">
        <title>Thousands of microbial genomes shed light on interconnected biogeochemical processes in an aquifer system.</title>
        <authorList>
            <person name="Anantharaman K."/>
            <person name="Brown C.T."/>
            <person name="Hug L.A."/>
            <person name="Sharon I."/>
            <person name="Castelle C.J."/>
            <person name="Probst A.J."/>
            <person name="Thomas B.C."/>
            <person name="Singh A."/>
            <person name="Wilkins M.J."/>
            <person name="Karaoz U."/>
            <person name="Brodie E.L."/>
            <person name="Williams K.H."/>
            <person name="Hubbard S.S."/>
            <person name="Banfield J.F."/>
        </authorList>
    </citation>
    <scope>NUCLEOTIDE SEQUENCE [LARGE SCALE GENOMIC DNA]</scope>
</reference>